<evidence type="ECO:0000313" key="4">
    <source>
        <dbReference type="Proteomes" id="UP001597383"/>
    </source>
</evidence>
<dbReference type="InterPro" id="IPR002104">
    <property type="entry name" value="Integrase_catalytic"/>
</dbReference>
<accession>A0ABW4W4G6</accession>
<feature type="domain" description="Tyr recombinase" evidence="2">
    <location>
        <begin position="1"/>
        <end position="170"/>
    </location>
</feature>
<dbReference type="Proteomes" id="UP001597383">
    <property type="component" value="Unassembled WGS sequence"/>
</dbReference>
<reference evidence="4" key="1">
    <citation type="journal article" date="2019" name="Int. J. Syst. Evol. Microbiol.">
        <title>The Global Catalogue of Microorganisms (GCM) 10K type strain sequencing project: providing services to taxonomists for standard genome sequencing and annotation.</title>
        <authorList>
            <consortium name="The Broad Institute Genomics Platform"/>
            <consortium name="The Broad Institute Genome Sequencing Center for Infectious Disease"/>
            <person name="Wu L."/>
            <person name="Ma J."/>
        </authorList>
    </citation>
    <scope>NUCLEOTIDE SEQUENCE [LARGE SCALE GENOMIC DNA]</scope>
    <source>
        <strain evidence="4">R28</strain>
    </source>
</reference>
<dbReference type="PROSITE" id="PS51898">
    <property type="entry name" value="TYR_RECOMBINASE"/>
    <property type="match status" value="1"/>
</dbReference>
<keyword evidence="4" id="KW-1185">Reference proteome</keyword>
<dbReference type="PANTHER" id="PTHR30349:SF64">
    <property type="entry name" value="PROPHAGE INTEGRASE INTD-RELATED"/>
    <property type="match status" value="1"/>
</dbReference>
<dbReference type="InterPro" id="IPR011010">
    <property type="entry name" value="DNA_brk_join_enz"/>
</dbReference>
<dbReference type="InterPro" id="IPR050090">
    <property type="entry name" value="Tyrosine_recombinase_XerCD"/>
</dbReference>
<dbReference type="Gene3D" id="1.10.443.10">
    <property type="entry name" value="Intergrase catalytic core"/>
    <property type="match status" value="1"/>
</dbReference>
<proteinExistence type="predicted"/>
<name>A0ABW4W4G6_9BACI</name>
<keyword evidence="1" id="KW-0233">DNA recombination</keyword>
<dbReference type="PANTHER" id="PTHR30349">
    <property type="entry name" value="PHAGE INTEGRASE-RELATED"/>
    <property type="match status" value="1"/>
</dbReference>
<dbReference type="CDD" id="cd00397">
    <property type="entry name" value="DNA_BRE_C"/>
    <property type="match status" value="1"/>
</dbReference>
<dbReference type="SUPFAM" id="SSF56349">
    <property type="entry name" value="DNA breaking-rejoining enzymes"/>
    <property type="match status" value="1"/>
</dbReference>
<comment type="caution">
    <text evidence="3">The sequence shown here is derived from an EMBL/GenBank/DDBJ whole genome shotgun (WGS) entry which is preliminary data.</text>
</comment>
<evidence type="ECO:0000259" key="2">
    <source>
        <dbReference type="PROSITE" id="PS51898"/>
    </source>
</evidence>
<evidence type="ECO:0000313" key="3">
    <source>
        <dbReference type="EMBL" id="MFD2046623.1"/>
    </source>
</evidence>
<protein>
    <submittedName>
        <fullName evidence="3">Tyrosine-type recombinase/integrase</fullName>
    </submittedName>
</protein>
<organism evidence="3 4">
    <name type="scientific">Ornithinibacillus salinisoli</name>
    <dbReference type="NCBI Taxonomy" id="1848459"/>
    <lineage>
        <taxon>Bacteria</taxon>
        <taxon>Bacillati</taxon>
        <taxon>Bacillota</taxon>
        <taxon>Bacilli</taxon>
        <taxon>Bacillales</taxon>
        <taxon>Bacillaceae</taxon>
        <taxon>Ornithinibacillus</taxon>
    </lineage>
</organism>
<dbReference type="EMBL" id="JBHUHQ010000041">
    <property type="protein sequence ID" value="MFD2046623.1"/>
    <property type="molecule type" value="Genomic_DNA"/>
</dbReference>
<gene>
    <name evidence="3" type="ORF">ACFSJF_20350</name>
</gene>
<dbReference type="Pfam" id="PF00589">
    <property type="entry name" value="Phage_integrase"/>
    <property type="match status" value="1"/>
</dbReference>
<evidence type="ECO:0000256" key="1">
    <source>
        <dbReference type="ARBA" id="ARBA00023172"/>
    </source>
</evidence>
<dbReference type="RefSeq" id="WP_377558673.1">
    <property type="nucleotide sequence ID" value="NZ_JBHUHQ010000041.1"/>
</dbReference>
<dbReference type="InterPro" id="IPR013762">
    <property type="entry name" value="Integrase-like_cat_sf"/>
</dbReference>
<sequence>MKYEDTQKCGELFSSNLERDSLFFVLMMSTGSRPSEVIYTKVNNIDYLNGTIFVERTKNKTSKYIILREGVGAVLKRYVEKYKLGNDEYLINENGKPLKLSELQDLFNTFLKKANLPSFTLHKLRHSFATIMAESGAEVMVIQQLLGHKKIDSTSTYIELNYVRNRGIELQVN</sequence>